<dbReference type="PANTHER" id="PTHR42964:SF1">
    <property type="entry name" value="POLYKETIDE BIOSYNTHESIS ENOYL-COA HYDRATASE PKSH-RELATED"/>
    <property type="match status" value="1"/>
</dbReference>
<dbReference type="InterPro" id="IPR001753">
    <property type="entry name" value="Enoyl-CoA_hydra/iso"/>
</dbReference>
<evidence type="ECO:0000313" key="3">
    <source>
        <dbReference type="Proteomes" id="UP000268033"/>
    </source>
</evidence>
<sequence length="264" mass="29055">MDWLITDIDPRGVATLCLNRPDKFNAFDDALIGELVQALAELAEEPKLRLLVLKAEGKHFSAGADLNWMQRQVTQSFDQNLAEAEALAELMMRLDSFPHPTVCRVQGSAFGGALGLIACCDVAVASDDAKFCLSEVKLGLVPAVISPYMVRSIGYRQTRRYALTAERFDAATALDLSLVHDVVPAASLDDKVEQFVNQLLANGPQALTACKLLLEHVATQPLDNELRHFTANEIARIRISPEGQEGLKAFFDKRPPGWQGKRRV</sequence>
<dbReference type="InterPro" id="IPR051683">
    <property type="entry name" value="Enoyl-CoA_Hydratase/Isomerase"/>
</dbReference>
<dbReference type="CDD" id="cd06558">
    <property type="entry name" value="crotonase-like"/>
    <property type="match status" value="1"/>
</dbReference>
<dbReference type="Proteomes" id="UP000268033">
    <property type="component" value="Unassembled WGS sequence"/>
</dbReference>
<dbReference type="Gene3D" id="1.10.12.10">
    <property type="entry name" value="Lyase 2-enoyl-coa Hydratase, Chain A, domain 2"/>
    <property type="match status" value="1"/>
</dbReference>
<dbReference type="PANTHER" id="PTHR42964">
    <property type="entry name" value="ENOYL-COA HYDRATASE"/>
    <property type="match status" value="1"/>
</dbReference>
<comment type="caution">
    <text evidence="2">The sequence shown here is derived from an EMBL/GenBank/DDBJ whole genome shotgun (WGS) entry which is preliminary data.</text>
</comment>
<dbReference type="InterPro" id="IPR029045">
    <property type="entry name" value="ClpP/crotonase-like_dom_sf"/>
</dbReference>
<gene>
    <name evidence="2" type="ORF">EDC28_106278</name>
</gene>
<reference evidence="2 3" key="1">
    <citation type="submission" date="2018-11" db="EMBL/GenBank/DDBJ databases">
        <title>Genomic Encyclopedia of Type Strains, Phase IV (KMG-IV): sequencing the most valuable type-strain genomes for metagenomic binning, comparative biology and taxonomic classification.</title>
        <authorList>
            <person name="Goeker M."/>
        </authorList>
    </citation>
    <scope>NUCLEOTIDE SEQUENCE [LARGE SCALE GENOMIC DNA]</scope>
    <source>
        <strain evidence="2 3">DSM 21945</strain>
    </source>
</reference>
<dbReference type="SUPFAM" id="SSF52096">
    <property type="entry name" value="ClpP/crotonase"/>
    <property type="match status" value="1"/>
</dbReference>
<evidence type="ECO:0000313" key="2">
    <source>
        <dbReference type="EMBL" id="ROQ25028.1"/>
    </source>
</evidence>
<dbReference type="GO" id="GO:0003824">
    <property type="term" value="F:catalytic activity"/>
    <property type="evidence" value="ECO:0007669"/>
    <property type="project" value="UniProtKB-ARBA"/>
</dbReference>
<comment type="similarity">
    <text evidence="1">Belongs to the enoyl-CoA hydratase/isomerase family.</text>
</comment>
<dbReference type="Gene3D" id="3.90.226.10">
    <property type="entry name" value="2-enoyl-CoA Hydratase, Chain A, domain 1"/>
    <property type="match status" value="1"/>
</dbReference>
<dbReference type="GO" id="GO:0008300">
    <property type="term" value="P:isoprenoid catabolic process"/>
    <property type="evidence" value="ECO:0007669"/>
    <property type="project" value="TreeGrafter"/>
</dbReference>
<dbReference type="EMBL" id="RJUL01000006">
    <property type="protein sequence ID" value="ROQ25028.1"/>
    <property type="molecule type" value="Genomic_DNA"/>
</dbReference>
<organism evidence="2 3">
    <name type="scientific">Gallaecimonas pentaromativorans</name>
    <dbReference type="NCBI Taxonomy" id="584787"/>
    <lineage>
        <taxon>Bacteria</taxon>
        <taxon>Pseudomonadati</taxon>
        <taxon>Pseudomonadota</taxon>
        <taxon>Gammaproteobacteria</taxon>
        <taxon>Enterobacterales</taxon>
        <taxon>Gallaecimonadaceae</taxon>
        <taxon>Gallaecimonas</taxon>
    </lineage>
</organism>
<dbReference type="RefSeq" id="WP_050659387.1">
    <property type="nucleotide sequence ID" value="NZ_JBLXAC010000006.1"/>
</dbReference>
<protein>
    <submittedName>
        <fullName evidence="2">Methylglutaconyl-CoA hydratase</fullName>
    </submittedName>
</protein>
<evidence type="ECO:0000256" key="1">
    <source>
        <dbReference type="ARBA" id="ARBA00005254"/>
    </source>
</evidence>
<name>A0A3N1PB81_9GAMM</name>
<accession>A0A3N1PB81</accession>
<dbReference type="OrthoDB" id="9807606at2"/>
<dbReference type="AlphaFoldDB" id="A0A3N1PB81"/>
<keyword evidence="3" id="KW-1185">Reference proteome</keyword>
<dbReference type="InterPro" id="IPR014748">
    <property type="entry name" value="Enoyl-CoA_hydra_C"/>
</dbReference>
<dbReference type="FunFam" id="3.90.226.10:FF:000066">
    <property type="entry name" value="Enoyl-CoA hydratase"/>
    <property type="match status" value="1"/>
</dbReference>
<dbReference type="STRING" id="584787.GCA_001247655_03926"/>
<dbReference type="Pfam" id="PF00378">
    <property type="entry name" value="ECH_1"/>
    <property type="match status" value="1"/>
</dbReference>
<proteinExistence type="inferred from homology"/>